<dbReference type="Proteomes" id="UP000027937">
    <property type="component" value="Unassembled WGS sequence"/>
</dbReference>
<organism evidence="1 2">
    <name type="scientific">Clostridium haemolyticum NCTC 9693</name>
    <dbReference type="NCBI Taxonomy" id="1443114"/>
    <lineage>
        <taxon>Bacteria</taxon>
        <taxon>Bacillati</taxon>
        <taxon>Bacillota</taxon>
        <taxon>Clostridia</taxon>
        <taxon>Eubacteriales</taxon>
        <taxon>Clostridiaceae</taxon>
        <taxon>Clostridium</taxon>
    </lineage>
</organism>
<dbReference type="CDD" id="cd08054">
    <property type="entry name" value="gp6"/>
    <property type="match status" value="1"/>
</dbReference>
<comment type="caution">
    <text evidence="1">The sequence shown here is derived from an EMBL/GenBank/DDBJ whole genome shotgun (WGS) entry which is preliminary data.</text>
</comment>
<keyword evidence="2" id="KW-1185">Reference proteome</keyword>
<proteinExistence type="predicted"/>
<evidence type="ECO:0000313" key="2">
    <source>
        <dbReference type="Proteomes" id="UP000027937"/>
    </source>
</evidence>
<sequence length="200" mass="23124">MNLCTLEEVKQFLNIDKEDTSKDLILKLYMEGITEIIEGEIGRDILAKDYVEKYPGTNSNSLILKQYPINSINSIKYICNGSIEKSLEEHEYDINTKAGILYRDLAWWQVGSSNLMSGRINFPQRYIRVEYNAGYKEIPGDLKLLLLQLLKEQMGLDNSEAVNKGLRSYSISDVKLEWKSNIRLSEMQLATIKKYRSIRI</sequence>
<protein>
    <submittedName>
        <fullName evidence="1">Uncharacterized protein</fullName>
    </submittedName>
</protein>
<accession>A0ABR4TGV8</accession>
<dbReference type="RefSeq" id="WP_039228105.1">
    <property type="nucleotide sequence ID" value="NZ_JENX01000026.1"/>
</dbReference>
<dbReference type="Pfam" id="PF05135">
    <property type="entry name" value="Phage_connect_1"/>
    <property type="match status" value="1"/>
</dbReference>
<dbReference type="InterPro" id="IPR021146">
    <property type="entry name" value="Phage_gp6-like_head-tail"/>
</dbReference>
<evidence type="ECO:0000313" key="1">
    <source>
        <dbReference type="EMBL" id="KEI18256.1"/>
    </source>
</evidence>
<gene>
    <name evidence="1" type="ORF">Z960_03820</name>
</gene>
<name>A0ABR4TGV8_CLOHA</name>
<reference evidence="1 2" key="1">
    <citation type="submission" date="2014-02" db="EMBL/GenBank/DDBJ databases">
        <title>Plasmidome dynamics in the species complex Clostridium novyi sensu lato converts strains of independent lineages into distinctly different pathogens.</title>
        <authorList>
            <person name="Skarin H."/>
            <person name="Segerman B."/>
        </authorList>
    </citation>
    <scope>NUCLEOTIDE SEQUENCE [LARGE SCALE GENOMIC DNA]</scope>
    <source>
        <strain evidence="1 2">NCTC 9693</strain>
    </source>
</reference>
<dbReference type="EMBL" id="JENX01000026">
    <property type="protein sequence ID" value="KEI18256.1"/>
    <property type="molecule type" value="Genomic_DNA"/>
</dbReference>